<proteinExistence type="predicted"/>
<accession>A0A5B7GPW6</accession>
<dbReference type="Proteomes" id="UP000324222">
    <property type="component" value="Unassembled WGS sequence"/>
</dbReference>
<sequence length="157" mass="17951">MWRRRQDIKSQARALKPPYLVNLSLAEFTFGGRVAKEHQAHAWQFEFKLGDPLAAAQRTTWLLSDVSKPIRTQCESPLQPFCLCYPLFCKCWNEFWRFTANMASTSATGGTSGGKGQWWWRQGRKWARETGVGLAVKVNNKLREDEVFSYGPSLACT</sequence>
<name>A0A5B7GPW6_PORTR</name>
<organism evidence="1 2">
    <name type="scientific">Portunus trituberculatus</name>
    <name type="common">Swimming crab</name>
    <name type="synonym">Neptunus trituberculatus</name>
    <dbReference type="NCBI Taxonomy" id="210409"/>
    <lineage>
        <taxon>Eukaryota</taxon>
        <taxon>Metazoa</taxon>
        <taxon>Ecdysozoa</taxon>
        <taxon>Arthropoda</taxon>
        <taxon>Crustacea</taxon>
        <taxon>Multicrustacea</taxon>
        <taxon>Malacostraca</taxon>
        <taxon>Eumalacostraca</taxon>
        <taxon>Eucarida</taxon>
        <taxon>Decapoda</taxon>
        <taxon>Pleocyemata</taxon>
        <taxon>Brachyura</taxon>
        <taxon>Eubrachyura</taxon>
        <taxon>Portunoidea</taxon>
        <taxon>Portunidae</taxon>
        <taxon>Portuninae</taxon>
        <taxon>Portunus</taxon>
    </lineage>
</organism>
<keyword evidence="2" id="KW-1185">Reference proteome</keyword>
<comment type="caution">
    <text evidence="1">The sequence shown here is derived from an EMBL/GenBank/DDBJ whole genome shotgun (WGS) entry which is preliminary data.</text>
</comment>
<protein>
    <submittedName>
        <fullName evidence="1">Uncharacterized protein</fullName>
    </submittedName>
</protein>
<gene>
    <name evidence="1" type="ORF">E2C01_053610</name>
</gene>
<reference evidence="1 2" key="1">
    <citation type="submission" date="2019-05" db="EMBL/GenBank/DDBJ databases">
        <title>Another draft genome of Portunus trituberculatus and its Hox gene families provides insights of decapod evolution.</title>
        <authorList>
            <person name="Jeong J.-H."/>
            <person name="Song I."/>
            <person name="Kim S."/>
            <person name="Choi T."/>
            <person name="Kim D."/>
            <person name="Ryu S."/>
            <person name="Kim W."/>
        </authorList>
    </citation>
    <scope>NUCLEOTIDE SEQUENCE [LARGE SCALE GENOMIC DNA]</scope>
    <source>
        <tissue evidence="1">Muscle</tissue>
    </source>
</reference>
<evidence type="ECO:0000313" key="2">
    <source>
        <dbReference type="Proteomes" id="UP000324222"/>
    </source>
</evidence>
<evidence type="ECO:0000313" key="1">
    <source>
        <dbReference type="EMBL" id="MPC59586.1"/>
    </source>
</evidence>
<dbReference type="AlphaFoldDB" id="A0A5B7GPW6"/>
<dbReference type="EMBL" id="VSRR010016689">
    <property type="protein sequence ID" value="MPC59586.1"/>
    <property type="molecule type" value="Genomic_DNA"/>
</dbReference>